<accession>A0A7W7LE76</accession>
<dbReference type="Pfam" id="PF11209">
    <property type="entry name" value="LmeA"/>
    <property type="match status" value="1"/>
</dbReference>
<dbReference type="AlphaFoldDB" id="A0A7W7LE76"/>
<proteinExistence type="predicted"/>
<keyword evidence="2" id="KW-1133">Transmembrane helix</keyword>
<evidence type="ECO:0000256" key="2">
    <source>
        <dbReference type="SAM" id="Phobius"/>
    </source>
</evidence>
<evidence type="ECO:0000313" key="4">
    <source>
        <dbReference type="Proteomes" id="UP000556436"/>
    </source>
</evidence>
<dbReference type="Proteomes" id="UP000556436">
    <property type="component" value="Unassembled WGS sequence"/>
</dbReference>
<gene>
    <name evidence="3" type="ORF">FHS38_004650</name>
</gene>
<dbReference type="EMBL" id="JACHJG010000010">
    <property type="protein sequence ID" value="MBB4888579.1"/>
    <property type="molecule type" value="Genomic_DNA"/>
</dbReference>
<name>A0A7W7LE76_STRNE</name>
<reference evidence="3 4" key="1">
    <citation type="submission" date="2020-08" db="EMBL/GenBank/DDBJ databases">
        <title>Genomic Encyclopedia of Type Strains, Phase III (KMG-III): the genomes of soil and plant-associated and newly described type strains.</title>
        <authorList>
            <person name="Whitman W."/>
        </authorList>
    </citation>
    <scope>NUCLEOTIDE SEQUENCE [LARGE SCALE GENOMIC DNA]</scope>
    <source>
        <strain evidence="3 4">CECT 3265</strain>
    </source>
</reference>
<feature type="compositionally biased region" description="Acidic residues" evidence="1">
    <location>
        <begin position="70"/>
        <end position="83"/>
    </location>
</feature>
<feature type="compositionally biased region" description="Pro residues" evidence="1">
    <location>
        <begin position="1"/>
        <end position="14"/>
    </location>
</feature>
<keyword evidence="2" id="KW-0812">Transmembrane</keyword>
<dbReference type="InterPro" id="IPR021373">
    <property type="entry name" value="DUF2993"/>
</dbReference>
<feature type="region of interest" description="Disordered" evidence="1">
    <location>
        <begin position="1"/>
        <end position="104"/>
    </location>
</feature>
<keyword evidence="4" id="KW-1185">Reference proteome</keyword>
<feature type="transmembrane region" description="Helical" evidence="2">
    <location>
        <begin position="107"/>
        <end position="128"/>
    </location>
</feature>
<comment type="caution">
    <text evidence="3">The sequence shown here is derived from an EMBL/GenBank/DDBJ whole genome shotgun (WGS) entry which is preliminary data.</text>
</comment>
<feature type="compositionally biased region" description="Basic residues" evidence="1">
    <location>
        <begin position="90"/>
        <end position="104"/>
    </location>
</feature>
<evidence type="ECO:0008006" key="5">
    <source>
        <dbReference type="Google" id="ProtNLM"/>
    </source>
</evidence>
<evidence type="ECO:0000313" key="3">
    <source>
        <dbReference type="EMBL" id="MBB4888579.1"/>
    </source>
</evidence>
<sequence>MRTPTRIPPRPPNPYDELASLADPEETLEEIPVVVPHDTAAETTDGMYGDTSADPAEDDPLGLGLRYDPPDEEPGGETGEEDAWSPPDHRRAKRSRSRRRRRRRLSAVPRATKLLFAVVACAAFLVLADRCAVMYAEKKAQQTLQRQLHLEAAPQVDIHGFPFLTQVFAKRLSRVDVTVPDVAADRVSLAKVRASARDVRLTGNLPSDVRGAVIGNLDGEVLLAFDDLNRELGASQVRFSDHGDNSIRAVGKLTVAGEELRVRAQARLRRDGDRGISTDIDGMSVDIPRVATYRPGKDKGLVLHRETAERISRDAARAKALLSVPAVAERLGVSKQAVAIALRDEDRLREITGAPRFVERLMRVNLVDVVVDHPWLLKRIGIDPKLVTALMGLRPPELSDRLSLSFQLPKQARDLHLRHVTVERDGIRADLTGAELPVGKGR</sequence>
<evidence type="ECO:0000256" key="1">
    <source>
        <dbReference type="SAM" id="MobiDB-lite"/>
    </source>
</evidence>
<dbReference type="RefSeq" id="WP_184736299.1">
    <property type="nucleotide sequence ID" value="NZ_BMRW01000003.1"/>
</dbReference>
<protein>
    <recommendedName>
        <fullName evidence="5">DUF2993 domain-containing protein</fullName>
    </recommendedName>
</protein>
<keyword evidence="2" id="KW-0472">Membrane</keyword>
<organism evidence="3 4">
    <name type="scientific">Streptomyces netropsis</name>
    <name type="common">Streptoverticillium netropsis</name>
    <dbReference type="NCBI Taxonomy" id="55404"/>
    <lineage>
        <taxon>Bacteria</taxon>
        <taxon>Bacillati</taxon>
        <taxon>Actinomycetota</taxon>
        <taxon>Actinomycetes</taxon>
        <taxon>Kitasatosporales</taxon>
        <taxon>Streptomycetaceae</taxon>
        <taxon>Streptomyces</taxon>
    </lineage>
</organism>